<dbReference type="InParanoid" id="A0A067MDG1"/>
<dbReference type="AlphaFoldDB" id="A0A067MDG1"/>
<protein>
    <submittedName>
        <fullName evidence="1">Uncharacterized protein</fullName>
    </submittedName>
</protein>
<evidence type="ECO:0000313" key="1">
    <source>
        <dbReference type="EMBL" id="KDQ09631.1"/>
    </source>
</evidence>
<sequence>MSSKASGIAGVRARTVAPISSVHIPATLTPVCLVTTILYLKLGNLHVVVAQY</sequence>
<name>A0A067MDG1_BOTB1</name>
<dbReference type="EMBL" id="KL198076">
    <property type="protein sequence ID" value="KDQ09631.1"/>
    <property type="molecule type" value="Genomic_DNA"/>
</dbReference>
<reference evidence="2" key="1">
    <citation type="journal article" date="2014" name="Proc. Natl. Acad. Sci. U.S.A.">
        <title>Extensive sampling of basidiomycete genomes demonstrates inadequacy of the white-rot/brown-rot paradigm for wood decay fungi.</title>
        <authorList>
            <person name="Riley R."/>
            <person name="Salamov A.A."/>
            <person name="Brown D.W."/>
            <person name="Nagy L.G."/>
            <person name="Floudas D."/>
            <person name="Held B.W."/>
            <person name="Levasseur A."/>
            <person name="Lombard V."/>
            <person name="Morin E."/>
            <person name="Otillar R."/>
            <person name="Lindquist E.A."/>
            <person name="Sun H."/>
            <person name="LaButti K.M."/>
            <person name="Schmutz J."/>
            <person name="Jabbour D."/>
            <person name="Luo H."/>
            <person name="Baker S.E."/>
            <person name="Pisabarro A.G."/>
            <person name="Walton J.D."/>
            <person name="Blanchette R.A."/>
            <person name="Henrissat B."/>
            <person name="Martin F."/>
            <person name="Cullen D."/>
            <person name="Hibbett D.S."/>
            <person name="Grigoriev I.V."/>
        </authorList>
    </citation>
    <scope>NUCLEOTIDE SEQUENCE [LARGE SCALE GENOMIC DNA]</scope>
    <source>
        <strain evidence="2">FD-172 SS1</strain>
    </source>
</reference>
<dbReference type="HOGENOM" id="CLU_3086922_0_0_1"/>
<gene>
    <name evidence="1" type="ORF">BOTBODRAFT_522376</name>
</gene>
<keyword evidence="2" id="KW-1185">Reference proteome</keyword>
<dbReference type="Proteomes" id="UP000027195">
    <property type="component" value="Unassembled WGS sequence"/>
</dbReference>
<organism evidence="1 2">
    <name type="scientific">Botryobasidium botryosum (strain FD-172 SS1)</name>
    <dbReference type="NCBI Taxonomy" id="930990"/>
    <lineage>
        <taxon>Eukaryota</taxon>
        <taxon>Fungi</taxon>
        <taxon>Dikarya</taxon>
        <taxon>Basidiomycota</taxon>
        <taxon>Agaricomycotina</taxon>
        <taxon>Agaricomycetes</taxon>
        <taxon>Cantharellales</taxon>
        <taxon>Botryobasidiaceae</taxon>
        <taxon>Botryobasidium</taxon>
    </lineage>
</organism>
<proteinExistence type="predicted"/>
<evidence type="ECO:0000313" key="2">
    <source>
        <dbReference type="Proteomes" id="UP000027195"/>
    </source>
</evidence>
<accession>A0A067MDG1</accession>